<protein>
    <submittedName>
        <fullName evidence="3">Methyltransferase type 12</fullName>
    </submittedName>
</protein>
<evidence type="ECO:0000313" key="4">
    <source>
        <dbReference type="Proteomes" id="UP000007089"/>
    </source>
</evidence>
<evidence type="ECO:0000313" key="3">
    <source>
        <dbReference type="EMBL" id="ACL64988.1"/>
    </source>
</evidence>
<dbReference type="Gene3D" id="1.10.10.10">
    <property type="entry name" value="Winged helix-like DNA-binding domain superfamily/Winged helix DNA-binding domain"/>
    <property type="match status" value="1"/>
</dbReference>
<dbReference type="InterPro" id="IPR029063">
    <property type="entry name" value="SAM-dependent_MTases_sf"/>
</dbReference>
<dbReference type="KEGG" id="acp:A2cp1_1645"/>
<dbReference type="SUPFAM" id="SSF53335">
    <property type="entry name" value="S-adenosyl-L-methionine-dependent methyltransferases"/>
    <property type="match status" value="1"/>
</dbReference>
<keyword evidence="3" id="KW-0489">Methyltransferase</keyword>
<dbReference type="PANTHER" id="PTHR45128">
    <property type="entry name" value="METHYLTRANSFERASE TYPE 11"/>
    <property type="match status" value="1"/>
</dbReference>
<dbReference type="Gene3D" id="3.40.50.150">
    <property type="entry name" value="Vaccinia Virus protein VP39"/>
    <property type="match status" value="1"/>
</dbReference>
<keyword evidence="4" id="KW-1185">Reference proteome</keyword>
<feature type="domain" description="S-adenosylmethionine-dependent methyltransferase Rv2258c-like winged HTH" evidence="2">
    <location>
        <begin position="33"/>
        <end position="107"/>
    </location>
</feature>
<dbReference type="Pfam" id="PF21320">
    <property type="entry name" value="WHD_Rv2258c"/>
    <property type="match status" value="1"/>
</dbReference>
<dbReference type="PANTHER" id="PTHR45128:SF1">
    <property type="entry name" value="S-ADENOSYLMETHIONINE-DEPENDENT METHYLTRANSFERASE RV2258C"/>
    <property type="match status" value="1"/>
</dbReference>
<keyword evidence="3" id="KW-0808">Transferase</keyword>
<dbReference type="InterPro" id="IPR036390">
    <property type="entry name" value="WH_DNA-bd_sf"/>
</dbReference>
<dbReference type="InterPro" id="IPR048711">
    <property type="entry name" value="WHD_Rv2258c"/>
</dbReference>
<organism evidence="3 4">
    <name type="scientific">Anaeromyxobacter dehalogenans (strain ATCC BAA-258 / DSM 21875 / 2CP-1)</name>
    <dbReference type="NCBI Taxonomy" id="455488"/>
    <lineage>
        <taxon>Bacteria</taxon>
        <taxon>Pseudomonadati</taxon>
        <taxon>Myxococcota</taxon>
        <taxon>Myxococcia</taxon>
        <taxon>Myxococcales</taxon>
        <taxon>Cystobacterineae</taxon>
        <taxon>Anaeromyxobacteraceae</taxon>
        <taxon>Anaeromyxobacter</taxon>
    </lineage>
</organism>
<dbReference type="Proteomes" id="UP000007089">
    <property type="component" value="Chromosome"/>
</dbReference>
<gene>
    <name evidence="3" type="ordered locus">A2cp1_1645</name>
</gene>
<accession>B8J5P1</accession>
<name>B8J5P1_ANAD2</name>
<feature type="domain" description="Methyltransferase" evidence="1">
    <location>
        <begin position="181"/>
        <end position="297"/>
    </location>
</feature>
<dbReference type="Pfam" id="PF13847">
    <property type="entry name" value="Methyltransf_31"/>
    <property type="match status" value="1"/>
</dbReference>
<evidence type="ECO:0000259" key="2">
    <source>
        <dbReference type="Pfam" id="PF21320"/>
    </source>
</evidence>
<dbReference type="InterPro" id="IPR036388">
    <property type="entry name" value="WH-like_DNA-bd_sf"/>
</dbReference>
<dbReference type="CDD" id="cd02440">
    <property type="entry name" value="AdoMet_MTases"/>
    <property type="match status" value="1"/>
</dbReference>
<dbReference type="GO" id="GO:0032259">
    <property type="term" value="P:methylation"/>
    <property type="evidence" value="ECO:0007669"/>
    <property type="project" value="UniProtKB-KW"/>
</dbReference>
<dbReference type="InterPro" id="IPR025714">
    <property type="entry name" value="Methyltranfer_dom"/>
</dbReference>
<dbReference type="HOGENOM" id="CLU_063529_1_1_7"/>
<dbReference type="AlphaFoldDB" id="B8J5P1"/>
<dbReference type="SUPFAM" id="SSF46785">
    <property type="entry name" value="Winged helix' DNA-binding domain"/>
    <property type="match status" value="1"/>
</dbReference>
<dbReference type="GO" id="GO:0008168">
    <property type="term" value="F:methyltransferase activity"/>
    <property type="evidence" value="ECO:0007669"/>
    <property type="project" value="UniProtKB-KW"/>
</dbReference>
<dbReference type="InterPro" id="IPR053173">
    <property type="entry name" value="SAM-binding_MTase"/>
</dbReference>
<proteinExistence type="predicted"/>
<reference evidence="3" key="1">
    <citation type="submission" date="2009-01" db="EMBL/GenBank/DDBJ databases">
        <title>Complete sequence of Anaeromyxobacter dehalogenans 2CP-1.</title>
        <authorList>
            <consortium name="US DOE Joint Genome Institute"/>
            <person name="Lucas S."/>
            <person name="Copeland A."/>
            <person name="Lapidus A."/>
            <person name="Glavina del Rio T."/>
            <person name="Dalin E."/>
            <person name="Tice H."/>
            <person name="Bruce D."/>
            <person name="Goodwin L."/>
            <person name="Pitluck S."/>
            <person name="Saunders E."/>
            <person name="Brettin T."/>
            <person name="Detter J.C."/>
            <person name="Han C."/>
            <person name="Larimer F."/>
            <person name="Land M."/>
            <person name="Hauser L."/>
            <person name="Kyrpides N."/>
            <person name="Ovchinnikova G."/>
            <person name="Beliaev A.S."/>
            <person name="Richardson P."/>
        </authorList>
    </citation>
    <scope>NUCLEOTIDE SEQUENCE</scope>
    <source>
        <strain evidence="3">2CP-1</strain>
    </source>
</reference>
<dbReference type="EMBL" id="CP001359">
    <property type="protein sequence ID" value="ACL64988.1"/>
    <property type="molecule type" value="Genomic_DNA"/>
</dbReference>
<sequence>MEHPHAMEPARAAPNADAVDAFGNRLVGMLDEAGAALMISVGHRTGLFDAMARLPPATAAELAHEAGLDERYVREWLGAMTTSRVVEYDPRGGQYRLPAHHASLLTRAATPNNFAVYAQYVALLGAVEDRIVECFRSGSGVPYSAFHRFHEVMAEDSGQSVVGALDAIVALVPGLEHDLLDGISVLDVGCGSGRALTALARAYPRSRFTGHDFSEEAIRAARNVAAEHRLTNVEFDVRDAAGPVGEARYDLITAFDAIHDQADPAAVLRGIRQRLAPDGIFLMQDIRASSALERNVEHPLAPFLYAVSVMHCMTVSLAQGGAGLGTMWGEERARAMLAEAGFGEVSVHTLPHDIQNCFYVVHADR</sequence>
<evidence type="ECO:0000259" key="1">
    <source>
        <dbReference type="Pfam" id="PF13847"/>
    </source>
</evidence>